<proteinExistence type="predicted"/>
<protein>
    <submittedName>
        <fullName evidence="1">Uncharacterized protein</fullName>
    </submittedName>
</protein>
<accession>A0ABR1FGP7</accession>
<dbReference type="KEGG" id="aaf:AURANDRAFT_61203"/>
<evidence type="ECO:0000313" key="1">
    <source>
        <dbReference type="EMBL" id="KAK7230429.1"/>
    </source>
</evidence>
<evidence type="ECO:0000313" key="2">
    <source>
        <dbReference type="Proteomes" id="UP001363151"/>
    </source>
</evidence>
<name>A0ABR1FGP7_AURAN</name>
<dbReference type="EMBL" id="JBBJCI010000433">
    <property type="protein sequence ID" value="KAK7230429.1"/>
    <property type="molecule type" value="Genomic_DNA"/>
</dbReference>
<dbReference type="Proteomes" id="UP001363151">
    <property type="component" value="Unassembled WGS sequence"/>
</dbReference>
<reference evidence="1 2" key="1">
    <citation type="submission" date="2024-03" db="EMBL/GenBank/DDBJ databases">
        <title>Aureococcus anophagefferens CCMP1851 and Kratosvirus quantuckense: Draft genome of a second virus-susceptible host strain in the model system.</title>
        <authorList>
            <person name="Chase E."/>
            <person name="Truchon A.R."/>
            <person name="Schepens W."/>
            <person name="Wilhelm S.W."/>
        </authorList>
    </citation>
    <scope>NUCLEOTIDE SEQUENCE [LARGE SCALE GENOMIC DNA]</scope>
    <source>
        <strain evidence="1 2">CCMP1851</strain>
    </source>
</reference>
<sequence>MYVMRRGRPARQDSALRVAEDDDARSVGDVVAAAAARIGEADGVAAAVVAALETQGVTWAWQLALASDGDFAACGAPMGLKLTIKAELRGQGDDWDEDDVPARVRAFLLVRGRDGKEPGPMGQPGALFLALLASPTEEWQGQLLFICEMCALIAGLIMGIPFALLRDNGAPADGRDTWTAWRASSDDVRDAIAMFVFFSMLFVVFLAVMLGMLAATAGGDAGLKGAKFYEGAVNVVGVMFVMFMSGGIYPLMGLFEWKIVTAARSPYPSVVAIAFFCATSFGLANHVFLKFVIDALPLELYHQPSWMRTLGMLHNPQLASQMTLAALEPRARKRAAQLLAGCAFAKRPSPPPRPPAPLFAAKVADAPPTERAVDDAPACCLLPVRRP</sequence>
<gene>
    <name evidence="1" type="ORF">SO694_00188022</name>
</gene>
<comment type="caution">
    <text evidence="1">The sequence shown here is derived from an EMBL/GenBank/DDBJ whole genome shotgun (WGS) entry which is preliminary data.</text>
</comment>
<keyword evidence="2" id="KW-1185">Reference proteome</keyword>
<organism evidence="1 2">
    <name type="scientific">Aureococcus anophagefferens</name>
    <name type="common">Harmful bloom alga</name>
    <dbReference type="NCBI Taxonomy" id="44056"/>
    <lineage>
        <taxon>Eukaryota</taxon>
        <taxon>Sar</taxon>
        <taxon>Stramenopiles</taxon>
        <taxon>Ochrophyta</taxon>
        <taxon>Pelagophyceae</taxon>
        <taxon>Pelagomonadales</taxon>
        <taxon>Pelagomonadaceae</taxon>
        <taxon>Aureococcus</taxon>
    </lineage>
</organism>